<dbReference type="RefSeq" id="WP_369167762.1">
    <property type="nucleotide sequence ID" value="NZ_CP163439.1"/>
</dbReference>
<reference evidence="2" key="1">
    <citation type="submission" date="2024-07" db="EMBL/GenBank/DDBJ databases">
        <authorList>
            <person name="Yu S.T."/>
        </authorList>
    </citation>
    <scope>NUCLEOTIDE SEQUENCE</scope>
    <source>
        <strain evidence="2">R28</strain>
    </source>
</reference>
<evidence type="ECO:0000256" key="1">
    <source>
        <dbReference type="SAM" id="MobiDB-lite"/>
    </source>
</evidence>
<dbReference type="EMBL" id="CP163439">
    <property type="protein sequence ID" value="XDQ33226.1"/>
    <property type="molecule type" value="Genomic_DNA"/>
</dbReference>
<organism evidence="2">
    <name type="scientific">Streptomyces sp. R28</name>
    <dbReference type="NCBI Taxonomy" id="3238628"/>
    <lineage>
        <taxon>Bacteria</taxon>
        <taxon>Bacillati</taxon>
        <taxon>Actinomycetota</taxon>
        <taxon>Actinomycetes</taxon>
        <taxon>Kitasatosporales</taxon>
        <taxon>Streptomycetaceae</taxon>
        <taxon>Streptomyces</taxon>
    </lineage>
</organism>
<protein>
    <submittedName>
        <fullName evidence="2">Uncharacterized protein</fullName>
    </submittedName>
</protein>
<proteinExistence type="predicted"/>
<evidence type="ECO:0000313" key="2">
    <source>
        <dbReference type="EMBL" id="XDQ33226.1"/>
    </source>
</evidence>
<sequence>MATQCKLYTNVRQPVSPNAWTVIRFDTALRNDDGMWFDDSMGRESACIRPDRDGDFIWTYLVKFDSITVPDGDEAERQFNVRFVRDPYSNPDNTGESDGDDTVGQDLRNGTWLFRGRAGQPVAIEVRHTHTAPVDVIHAQFSATTWDY</sequence>
<accession>A0AB39PRQ0</accession>
<dbReference type="AlphaFoldDB" id="A0AB39PRQ0"/>
<name>A0AB39PRQ0_9ACTN</name>
<feature type="region of interest" description="Disordered" evidence="1">
    <location>
        <begin position="85"/>
        <end position="104"/>
    </location>
</feature>
<gene>
    <name evidence="2" type="ORF">AB5J49_07830</name>
</gene>